<protein>
    <submittedName>
        <fullName evidence="1">Uncharacterized protein</fullName>
    </submittedName>
</protein>
<reference evidence="1 2" key="1">
    <citation type="submission" date="2019-11" db="EMBL/GenBank/DDBJ databases">
        <title>Growth characteristics of pneumococcus vary with the chemical composition of the capsule and with environmental conditions.</title>
        <authorList>
            <person name="Tothpal A."/>
            <person name="Desobry K."/>
            <person name="Joshi S."/>
            <person name="Wyllie A.L."/>
            <person name="Weinberger D.M."/>
        </authorList>
    </citation>
    <scope>NUCLEOTIDE SEQUENCE [LARGE SCALE GENOMIC DNA]</scope>
    <source>
        <strain evidence="2">pnumococcus23A</strain>
    </source>
</reference>
<feature type="non-terminal residue" evidence="1">
    <location>
        <position position="87"/>
    </location>
</feature>
<evidence type="ECO:0000313" key="1">
    <source>
        <dbReference type="EMBL" id="MTW25842.1"/>
    </source>
</evidence>
<gene>
    <name evidence="1" type="ORF">GM537_13785</name>
</gene>
<dbReference type="PANTHER" id="PTHR41313:SF1">
    <property type="entry name" value="DNA METHYLASE ADENINE-SPECIFIC DOMAIN-CONTAINING PROTEIN"/>
    <property type="match status" value="1"/>
</dbReference>
<dbReference type="AlphaFoldDB" id="A0A6G2DX60"/>
<dbReference type="InterPro" id="IPR052933">
    <property type="entry name" value="DNA_Protect_Modify"/>
</dbReference>
<feature type="non-terminal residue" evidence="1">
    <location>
        <position position="1"/>
    </location>
</feature>
<name>A0A6G2DX60_STREE</name>
<dbReference type="EMBL" id="WNHS01000738">
    <property type="protein sequence ID" value="MTW25842.1"/>
    <property type="molecule type" value="Genomic_DNA"/>
</dbReference>
<sequence length="87" mass="9947">VITFEELGVDKLFVDEAHGFKNLYLYTKMRNVAGIGQSEAFKSSDMFMKCRYMDEMTGGKGVVFATGTPVSNSMTELYTMQRYLQYE</sequence>
<dbReference type="Proteomes" id="UP000490982">
    <property type="component" value="Unassembled WGS sequence"/>
</dbReference>
<proteinExistence type="predicted"/>
<evidence type="ECO:0000313" key="2">
    <source>
        <dbReference type="Proteomes" id="UP000490982"/>
    </source>
</evidence>
<dbReference type="PANTHER" id="PTHR41313">
    <property type="entry name" value="ADENINE-SPECIFIC METHYLTRANSFERASE"/>
    <property type="match status" value="1"/>
</dbReference>
<organism evidence="1 2">
    <name type="scientific">Streptococcus pneumoniae</name>
    <dbReference type="NCBI Taxonomy" id="1313"/>
    <lineage>
        <taxon>Bacteria</taxon>
        <taxon>Bacillati</taxon>
        <taxon>Bacillota</taxon>
        <taxon>Bacilli</taxon>
        <taxon>Lactobacillales</taxon>
        <taxon>Streptococcaceae</taxon>
        <taxon>Streptococcus</taxon>
    </lineage>
</organism>
<dbReference type="RefSeq" id="WP_155459786.1">
    <property type="nucleotide sequence ID" value="NZ_WNHS01000738.1"/>
</dbReference>
<comment type="caution">
    <text evidence="1">The sequence shown here is derived from an EMBL/GenBank/DDBJ whole genome shotgun (WGS) entry which is preliminary data.</text>
</comment>
<accession>A0A6G2DX60</accession>